<keyword evidence="2" id="KW-1185">Reference proteome</keyword>
<dbReference type="EMBL" id="POUD01000001">
    <property type="protein sequence ID" value="PZG23752.1"/>
    <property type="molecule type" value="Genomic_DNA"/>
</dbReference>
<evidence type="ECO:0000313" key="1">
    <source>
        <dbReference type="EMBL" id="PZG23752.1"/>
    </source>
</evidence>
<evidence type="ECO:0000313" key="2">
    <source>
        <dbReference type="Proteomes" id="UP000249304"/>
    </source>
</evidence>
<accession>A0A2W2EHJ3</accession>
<reference evidence="1 2" key="1">
    <citation type="submission" date="2018-01" db="EMBL/GenBank/DDBJ databases">
        <title>Draft genome sequence of Nonomuraea sp. KC333.</title>
        <authorList>
            <person name="Sahin N."/>
            <person name="Saygin H."/>
            <person name="Ay H."/>
        </authorList>
    </citation>
    <scope>NUCLEOTIDE SEQUENCE [LARGE SCALE GENOMIC DNA]</scope>
    <source>
        <strain evidence="1 2">KC333</strain>
    </source>
</reference>
<comment type="caution">
    <text evidence="1">The sequence shown here is derived from an EMBL/GenBank/DDBJ whole genome shotgun (WGS) entry which is preliminary data.</text>
</comment>
<gene>
    <name evidence="1" type="ORF">C1J01_00580</name>
</gene>
<name>A0A2W2EHJ3_9ACTN</name>
<proteinExistence type="predicted"/>
<dbReference type="AlphaFoldDB" id="A0A2W2EHJ3"/>
<protein>
    <submittedName>
        <fullName evidence="1">Uncharacterized protein</fullName>
    </submittedName>
</protein>
<organism evidence="1 2">
    <name type="scientific">Nonomuraea aridisoli</name>
    <dbReference type="NCBI Taxonomy" id="2070368"/>
    <lineage>
        <taxon>Bacteria</taxon>
        <taxon>Bacillati</taxon>
        <taxon>Actinomycetota</taxon>
        <taxon>Actinomycetes</taxon>
        <taxon>Streptosporangiales</taxon>
        <taxon>Streptosporangiaceae</taxon>
        <taxon>Nonomuraea</taxon>
    </lineage>
</organism>
<dbReference type="Proteomes" id="UP000249304">
    <property type="component" value="Unassembled WGS sequence"/>
</dbReference>
<sequence>MMPSFLALKGESVMGLSQPCRVRTICAGSGAAGYASTPWAQLFSMPSVPAVSARTTETGC</sequence>